<dbReference type="SMART" id="SM00028">
    <property type="entry name" value="TPR"/>
    <property type="match status" value="8"/>
</dbReference>
<dbReference type="InterPro" id="IPR031101">
    <property type="entry name" value="Ctr9"/>
</dbReference>
<dbReference type="OrthoDB" id="343875at2759"/>
<gene>
    <name evidence="5" type="ORF">K470DRAFT_293846</name>
</gene>
<evidence type="ECO:0000256" key="4">
    <source>
        <dbReference type="SAM" id="MobiDB-lite"/>
    </source>
</evidence>
<dbReference type="GO" id="GO:0016593">
    <property type="term" value="C:Cdc73/Paf1 complex"/>
    <property type="evidence" value="ECO:0007669"/>
    <property type="project" value="TreeGrafter"/>
</dbReference>
<dbReference type="InterPro" id="IPR019734">
    <property type="entry name" value="TPR_rpt"/>
</dbReference>
<feature type="region of interest" description="Disordered" evidence="4">
    <location>
        <begin position="972"/>
        <end position="991"/>
    </location>
</feature>
<dbReference type="PANTHER" id="PTHR14027:SF2">
    <property type="entry name" value="RNA POLYMERASE-ASSOCIATED PROTEIN CTR9 HOMOLOG"/>
    <property type="match status" value="1"/>
</dbReference>
<reference evidence="5" key="1">
    <citation type="journal article" date="2020" name="Stud. Mycol.">
        <title>101 Dothideomycetes genomes: a test case for predicting lifestyles and emergence of pathogens.</title>
        <authorList>
            <person name="Haridas S."/>
            <person name="Albert R."/>
            <person name="Binder M."/>
            <person name="Bloem J."/>
            <person name="Labutti K."/>
            <person name="Salamov A."/>
            <person name="Andreopoulos B."/>
            <person name="Baker S."/>
            <person name="Barry K."/>
            <person name="Bills G."/>
            <person name="Bluhm B."/>
            <person name="Cannon C."/>
            <person name="Castanera R."/>
            <person name="Culley D."/>
            <person name="Daum C."/>
            <person name="Ezra D."/>
            <person name="Gonzalez J."/>
            <person name="Henrissat B."/>
            <person name="Kuo A."/>
            <person name="Liang C."/>
            <person name="Lipzen A."/>
            <person name="Lutzoni F."/>
            <person name="Magnuson J."/>
            <person name="Mondo S."/>
            <person name="Nolan M."/>
            <person name="Ohm R."/>
            <person name="Pangilinan J."/>
            <person name="Park H.-J."/>
            <person name="Ramirez L."/>
            <person name="Alfaro M."/>
            <person name="Sun H."/>
            <person name="Tritt A."/>
            <person name="Yoshinaga Y."/>
            <person name="Zwiers L.-H."/>
            <person name="Turgeon B."/>
            <person name="Goodwin S."/>
            <person name="Spatafora J."/>
            <person name="Crous P."/>
            <person name="Grigoriev I."/>
        </authorList>
    </citation>
    <scope>NUCLEOTIDE SEQUENCE</scope>
    <source>
        <strain evidence="5">CBS 480.64</strain>
    </source>
</reference>
<proteinExistence type="predicted"/>
<evidence type="ECO:0000256" key="1">
    <source>
        <dbReference type="ARBA" id="ARBA00022737"/>
    </source>
</evidence>
<feature type="compositionally biased region" description="Acidic residues" evidence="4">
    <location>
        <begin position="1113"/>
        <end position="1129"/>
    </location>
</feature>
<dbReference type="AlphaFoldDB" id="A0A6A7C566"/>
<feature type="repeat" description="TPR" evidence="3">
    <location>
        <begin position="591"/>
        <end position="624"/>
    </location>
</feature>
<accession>A0A6A7C566</accession>
<sequence>MATSGRQEASFVRFGDIPEVIDIPVGGGDGEGDEVVTLDLNALGDETDELCDLLQTEKAARSYWTTIALSYAKQGNVDVAIDMLQKGLAAQGRSDDRLGIITCLCWLYLWKCRQAPRVADNGDRTKDYWLSQATTTLNDASRINPQHPPLFLAKGTLHLLRASMQPGKVSGGAGGGGDKAETLRQAAKCFDDALKASNGRNVMAMIGKARVQYSLGRYGDALGLYQKTLAAAPGLVSPDPRIGIGCCLWQLRHKEPARAAWQRALDVNPESAVANALLGLFYLDSSNKYSPTDVKFFSPLYKKAMTVHTQAAYRQDDTLALANATFGQYYLLRKMWDRVEQLARRAIAQTDVNAVASDGWFLLARKEHFVGDLARAAEYYAKADQARGGDEAGFLPAKFGAAQLKTLMQDADGAKFGLEKVLAAGGAKSIEALTLLGILYAEDDFGGGRDGREDRSVERNKAIGLLEQVRAAWKDSRRNVSPDPVVLLNLARLYERDAPDRALACLQQVEKMELDEIADDDERLAVEGDLDSEAKLRAKRKLLSPQLLNNIGCFHFHTAAYSQALESFQTALGACVHVDAGEDVDSDALVTTISFNLGRTYEAEGLVDEAVKVYHDLLQRHPNYVDAKARVACIALDRRDPGAGDALKELLEANIGNLDVRGLYGWYLHRHKKRTPHLNEDQEQRHHKHTLQHYDKHDLYALAAMGNLHLTVAREMRRETDQDKEKRSKTYVRAVEFFDKILSLDPKNAFAAQGLAIALIEDKRDVSAGIQILSRVRESLRRTSPSVHINLGHIFAETKQWARSIENYELALQRSKHHGVIDSHLIACLGRVWLQRGRHEKKLECYKTALDLSRQALVQSPENIHFAFNVAFVQMQLAQLIISLPETERSLEEINTAASDLDDAIASFLTIAASPTPPFPRADLEARANMGKNTMKRQLTAAAERQAAYEQEHSARLEEAKRRREEQIALREEEKRKAAQAAEEERRKIKEERERIAEEDRLLMAKRLEEEKLRLKAEEEELFDSDGQPIKKKKKRRTKRKKKNDEEGEGESAVQEDSDVEPTVKPKRRRLEKKSSNKFKSAERIEDSDEEDVEMGEAETMEKGKVKPRRVLDDDDDDDEEEEEEEEEKEKEKEVGVGVGE</sequence>
<dbReference type="Pfam" id="PF13174">
    <property type="entry name" value="TPR_6"/>
    <property type="match status" value="1"/>
</dbReference>
<evidence type="ECO:0000313" key="6">
    <source>
        <dbReference type="Proteomes" id="UP000799421"/>
    </source>
</evidence>
<organism evidence="5 6">
    <name type="scientific">Piedraia hortae CBS 480.64</name>
    <dbReference type="NCBI Taxonomy" id="1314780"/>
    <lineage>
        <taxon>Eukaryota</taxon>
        <taxon>Fungi</taxon>
        <taxon>Dikarya</taxon>
        <taxon>Ascomycota</taxon>
        <taxon>Pezizomycotina</taxon>
        <taxon>Dothideomycetes</taxon>
        <taxon>Dothideomycetidae</taxon>
        <taxon>Capnodiales</taxon>
        <taxon>Piedraiaceae</taxon>
        <taxon>Piedraia</taxon>
    </lineage>
</organism>
<dbReference type="Gene3D" id="1.25.40.10">
    <property type="entry name" value="Tetratricopeptide repeat domain"/>
    <property type="match status" value="4"/>
</dbReference>
<dbReference type="Pfam" id="PF13432">
    <property type="entry name" value="TPR_16"/>
    <property type="match status" value="1"/>
</dbReference>
<feature type="compositionally biased region" description="Basic residues" evidence="4">
    <location>
        <begin position="1030"/>
        <end position="1042"/>
    </location>
</feature>
<evidence type="ECO:0000313" key="5">
    <source>
        <dbReference type="EMBL" id="KAF2861848.1"/>
    </source>
</evidence>
<feature type="region of interest" description="Disordered" evidence="4">
    <location>
        <begin position="1016"/>
        <end position="1141"/>
    </location>
</feature>
<dbReference type="GO" id="GO:0006368">
    <property type="term" value="P:transcription elongation by RNA polymerase II"/>
    <property type="evidence" value="ECO:0007669"/>
    <property type="project" value="TreeGrafter"/>
</dbReference>
<dbReference type="InterPro" id="IPR011990">
    <property type="entry name" value="TPR-like_helical_dom_sf"/>
</dbReference>
<dbReference type="PANTHER" id="PTHR14027">
    <property type="entry name" value="RNA POLYMERASE-ASSOCIATED PROTEIN CTR9"/>
    <property type="match status" value="1"/>
</dbReference>
<dbReference type="GO" id="GO:0006355">
    <property type="term" value="P:regulation of DNA-templated transcription"/>
    <property type="evidence" value="ECO:0007669"/>
    <property type="project" value="InterPro"/>
</dbReference>
<feature type="compositionally biased region" description="Acidic residues" evidence="4">
    <location>
        <begin position="1046"/>
        <end position="1060"/>
    </location>
</feature>
<protein>
    <submittedName>
        <fullName evidence="5">TPR-like protein</fullName>
    </submittedName>
</protein>
<keyword evidence="6" id="KW-1185">Reference proteome</keyword>
<keyword evidence="1" id="KW-0677">Repeat</keyword>
<keyword evidence="2 3" id="KW-0802">TPR repeat</keyword>
<dbReference type="GO" id="GO:0000993">
    <property type="term" value="F:RNA polymerase II complex binding"/>
    <property type="evidence" value="ECO:0007669"/>
    <property type="project" value="TreeGrafter"/>
</dbReference>
<dbReference type="EMBL" id="MU005969">
    <property type="protein sequence ID" value="KAF2861848.1"/>
    <property type="molecule type" value="Genomic_DNA"/>
</dbReference>
<dbReference type="Proteomes" id="UP000799421">
    <property type="component" value="Unassembled WGS sequence"/>
</dbReference>
<dbReference type="SUPFAM" id="SSF48452">
    <property type="entry name" value="TPR-like"/>
    <property type="match status" value="3"/>
</dbReference>
<name>A0A6A7C566_9PEZI</name>
<dbReference type="PROSITE" id="PS50005">
    <property type="entry name" value="TPR"/>
    <property type="match status" value="1"/>
</dbReference>
<feature type="compositionally biased region" description="Acidic residues" evidence="4">
    <location>
        <begin position="1086"/>
        <end position="1099"/>
    </location>
</feature>
<evidence type="ECO:0000256" key="3">
    <source>
        <dbReference type="PROSITE-ProRule" id="PRU00339"/>
    </source>
</evidence>
<evidence type="ECO:0000256" key="2">
    <source>
        <dbReference type="ARBA" id="ARBA00022803"/>
    </source>
</evidence>